<proteinExistence type="inferred from homology"/>
<evidence type="ECO:0000256" key="3">
    <source>
        <dbReference type="ARBA" id="ARBA00022722"/>
    </source>
</evidence>
<dbReference type="PATRIC" id="fig|1408281.3.peg.745"/>
<dbReference type="HAMAP" id="MF_00651">
    <property type="entry name" value="Nuclease_YqgF"/>
    <property type="match status" value="1"/>
</dbReference>
<dbReference type="NCBIfam" id="TIGR00250">
    <property type="entry name" value="RNAse_H_YqgF"/>
    <property type="match status" value="1"/>
</dbReference>
<evidence type="ECO:0000313" key="8">
    <source>
        <dbReference type="Proteomes" id="UP000035337"/>
    </source>
</evidence>
<accession>A0A0G3WHJ6</accession>
<dbReference type="PANTHER" id="PTHR33317:SF4">
    <property type="entry name" value="POLYNUCLEOTIDYL TRANSFERASE, RIBONUCLEASE H-LIKE SUPERFAMILY PROTEIN"/>
    <property type="match status" value="1"/>
</dbReference>
<evidence type="ECO:0000259" key="6">
    <source>
        <dbReference type="SMART" id="SM00732"/>
    </source>
</evidence>
<evidence type="ECO:0000256" key="4">
    <source>
        <dbReference type="ARBA" id="ARBA00022801"/>
    </source>
</evidence>
<dbReference type="EC" id="3.1.-.-" evidence="5"/>
<dbReference type="STRING" id="1408281.Epro_0727"/>
<feature type="domain" description="YqgF/RNase H-like" evidence="6">
    <location>
        <begin position="2"/>
        <end position="100"/>
    </location>
</feature>
<dbReference type="Proteomes" id="UP000035337">
    <property type="component" value="Chromosome"/>
</dbReference>
<organism evidence="7 8">
    <name type="scientific">Endomicrobium proavitum</name>
    <dbReference type="NCBI Taxonomy" id="1408281"/>
    <lineage>
        <taxon>Bacteria</taxon>
        <taxon>Pseudomonadati</taxon>
        <taxon>Elusimicrobiota</taxon>
        <taxon>Endomicrobiia</taxon>
        <taxon>Endomicrobiales</taxon>
        <taxon>Endomicrobiaceae</taxon>
        <taxon>Endomicrobium</taxon>
    </lineage>
</organism>
<keyword evidence="8" id="KW-1185">Reference proteome</keyword>
<dbReference type="AlphaFoldDB" id="A0A0G3WHJ6"/>
<dbReference type="PANTHER" id="PTHR33317">
    <property type="entry name" value="POLYNUCLEOTIDYL TRANSFERASE, RIBONUCLEASE H-LIKE SUPERFAMILY PROTEIN"/>
    <property type="match status" value="1"/>
</dbReference>
<dbReference type="GO" id="GO:0005829">
    <property type="term" value="C:cytosol"/>
    <property type="evidence" value="ECO:0007669"/>
    <property type="project" value="TreeGrafter"/>
</dbReference>
<protein>
    <recommendedName>
        <fullName evidence="5">Putative pre-16S rRNA nuclease</fullName>
        <ecNumber evidence="5">3.1.-.-</ecNumber>
    </recommendedName>
</protein>
<dbReference type="SUPFAM" id="SSF53098">
    <property type="entry name" value="Ribonuclease H-like"/>
    <property type="match status" value="1"/>
</dbReference>
<dbReference type="CDD" id="cd16964">
    <property type="entry name" value="YqgF"/>
    <property type="match status" value="1"/>
</dbReference>
<dbReference type="InterPro" id="IPR012337">
    <property type="entry name" value="RNaseH-like_sf"/>
</dbReference>
<dbReference type="KEGG" id="epo:Epro_0727"/>
<dbReference type="OrthoDB" id="9796140at2"/>
<evidence type="ECO:0000256" key="1">
    <source>
        <dbReference type="ARBA" id="ARBA00022490"/>
    </source>
</evidence>
<dbReference type="RefSeq" id="WP_052570649.1">
    <property type="nucleotide sequence ID" value="NZ_CP009498.1"/>
</dbReference>
<dbReference type="GO" id="GO:0016788">
    <property type="term" value="F:hydrolase activity, acting on ester bonds"/>
    <property type="evidence" value="ECO:0007669"/>
    <property type="project" value="UniProtKB-UniRule"/>
</dbReference>
<dbReference type="Pfam" id="PF03652">
    <property type="entry name" value="RuvX"/>
    <property type="match status" value="1"/>
</dbReference>
<dbReference type="EMBL" id="CP009498">
    <property type="protein sequence ID" value="AKL98106.1"/>
    <property type="molecule type" value="Genomic_DNA"/>
</dbReference>
<name>A0A0G3WHJ6_9BACT</name>
<dbReference type="InterPro" id="IPR006641">
    <property type="entry name" value="YqgF/RNaseH-like_dom"/>
</dbReference>
<gene>
    <name evidence="7" type="primary">yqgF</name>
    <name evidence="7" type="ORF">Epro_0727</name>
</gene>
<keyword evidence="3 5" id="KW-0540">Nuclease</keyword>
<dbReference type="InterPro" id="IPR005227">
    <property type="entry name" value="YqgF"/>
</dbReference>
<evidence type="ECO:0000256" key="2">
    <source>
        <dbReference type="ARBA" id="ARBA00022517"/>
    </source>
</evidence>
<comment type="function">
    <text evidence="5">Could be a nuclease involved in processing of the 5'-end of pre-16S rRNA.</text>
</comment>
<dbReference type="Gene3D" id="3.30.420.140">
    <property type="entry name" value="YqgF/RNase H-like domain"/>
    <property type="match status" value="1"/>
</dbReference>
<keyword evidence="2 5" id="KW-0690">Ribosome biogenesis</keyword>
<comment type="similarity">
    <text evidence="5">Belongs to the YqgF HJR family.</text>
</comment>
<dbReference type="GO" id="GO:0004518">
    <property type="term" value="F:nuclease activity"/>
    <property type="evidence" value="ECO:0007669"/>
    <property type="project" value="UniProtKB-KW"/>
</dbReference>
<keyword evidence="4 5" id="KW-0378">Hydrolase</keyword>
<evidence type="ECO:0000256" key="5">
    <source>
        <dbReference type="HAMAP-Rule" id="MF_00651"/>
    </source>
</evidence>
<sequence length="137" mass="15305">MSRIMGIDYGLKRIGVALTDMLQITANPFDVIESVSLKKDAQKIYEIAQNNQVETIVVGIPLNDVHTEMAETVNSFISKLKELGNMKIETVDESFTTNEAMDLLVGKADASRKKQKGVKDKLAAAIILQRYLEKYQI</sequence>
<evidence type="ECO:0000313" key="7">
    <source>
        <dbReference type="EMBL" id="AKL98106.1"/>
    </source>
</evidence>
<dbReference type="SMART" id="SM00732">
    <property type="entry name" value="YqgFc"/>
    <property type="match status" value="1"/>
</dbReference>
<dbReference type="GO" id="GO:0000967">
    <property type="term" value="P:rRNA 5'-end processing"/>
    <property type="evidence" value="ECO:0007669"/>
    <property type="project" value="UniProtKB-UniRule"/>
</dbReference>
<keyword evidence="1 5" id="KW-0963">Cytoplasm</keyword>
<reference evidence="7 8" key="1">
    <citation type="submission" date="2014-09" db="EMBL/GenBank/DDBJ databases">
        <title>Complete genome sequence of Endomicrobium proavitum.</title>
        <authorList>
            <person name="Zheng H."/>
        </authorList>
    </citation>
    <scope>NUCLEOTIDE SEQUENCE [LARGE SCALE GENOMIC DNA]</scope>
    <source>
        <strain evidence="7 8">Rsa215</strain>
    </source>
</reference>
<comment type="subcellular location">
    <subcellularLocation>
        <location evidence="5">Cytoplasm</location>
    </subcellularLocation>
</comment>
<dbReference type="InterPro" id="IPR037027">
    <property type="entry name" value="YqgF/RNaseH-like_dom_sf"/>
</dbReference>